<keyword evidence="4" id="KW-1185">Reference proteome</keyword>
<dbReference type="InterPro" id="IPR036052">
    <property type="entry name" value="TrpB-like_PALP_sf"/>
</dbReference>
<evidence type="ECO:0000256" key="1">
    <source>
        <dbReference type="ARBA" id="ARBA00001933"/>
    </source>
</evidence>
<dbReference type="PANTHER" id="PTHR48077">
    <property type="entry name" value="TRYPTOPHAN SYNTHASE-RELATED"/>
    <property type="match status" value="1"/>
</dbReference>
<organism evidence="3 4">
    <name type="scientific">Seminavis robusta</name>
    <dbReference type="NCBI Taxonomy" id="568900"/>
    <lineage>
        <taxon>Eukaryota</taxon>
        <taxon>Sar</taxon>
        <taxon>Stramenopiles</taxon>
        <taxon>Ochrophyta</taxon>
        <taxon>Bacillariophyta</taxon>
        <taxon>Bacillariophyceae</taxon>
        <taxon>Bacillariophycidae</taxon>
        <taxon>Naviculales</taxon>
        <taxon>Naviculaceae</taxon>
        <taxon>Seminavis</taxon>
    </lineage>
</organism>
<proteinExistence type="predicted"/>
<evidence type="ECO:0000313" key="4">
    <source>
        <dbReference type="Proteomes" id="UP001153069"/>
    </source>
</evidence>
<dbReference type="Gene3D" id="3.40.50.1100">
    <property type="match status" value="1"/>
</dbReference>
<sequence>LEGFKLMCKFEGIIPALETSHAIYYAVQLAKKLGPGKDIVINMSGRGDKDMPQVAKIMGVEV</sequence>
<evidence type="ECO:0000313" key="3">
    <source>
        <dbReference type="EMBL" id="CAB9526241.1"/>
    </source>
</evidence>
<dbReference type="EMBL" id="CAICTM010001797">
    <property type="protein sequence ID" value="CAB9526241.1"/>
    <property type="molecule type" value="Genomic_DNA"/>
</dbReference>
<comment type="cofactor">
    <cofactor evidence="1">
        <name>pyridoxal 5'-phosphate</name>
        <dbReference type="ChEBI" id="CHEBI:597326"/>
    </cofactor>
</comment>
<dbReference type="GO" id="GO:0004834">
    <property type="term" value="F:tryptophan synthase activity"/>
    <property type="evidence" value="ECO:0007669"/>
    <property type="project" value="InterPro"/>
</dbReference>
<dbReference type="GO" id="GO:0005737">
    <property type="term" value="C:cytoplasm"/>
    <property type="evidence" value="ECO:0007669"/>
    <property type="project" value="TreeGrafter"/>
</dbReference>
<accession>A0A9N8HUD1</accession>
<comment type="caution">
    <text evidence="3">The sequence shown here is derived from an EMBL/GenBank/DDBJ whole genome shotgun (WGS) entry which is preliminary data.</text>
</comment>
<evidence type="ECO:0000256" key="2">
    <source>
        <dbReference type="ARBA" id="ARBA00022898"/>
    </source>
</evidence>
<gene>
    <name evidence="3" type="ORF">SEMRO_1799_G298320.1</name>
</gene>
<dbReference type="OrthoDB" id="1716816at2759"/>
<dbReference type="PANTHER" id="PTHR48077:SF3">
    <property type="entry name" value="TRYPTOPHAN SYNTHASE"/>
    <property type="match status" value="1"/>
</dbReference>
<name>A0A9N8HUD1_9STRA</name>
<reference evidence="3" key="1">
    <citation type="submission" date="2020-06" db="EMBL/GenBank/DDBJ databases">
        <authorList>
            <consortium name="Plant Systems Biology data submission"/>
        </authorList>
    </citation>
    <scope>NUCLEOTIDE SEQUENCE</scope>
    <source>
        <strain evidence="3">D6</strain>
    </source>
</reference>
<dbReference type="AlphaFoldDB" id="A0A9N8HUD1"/>
<dbReference type="InterPro" id="IPR023026">
    <property type="entry name" value="Trp_synth_beta/beta-like"/>
</dbReference>
<feature type="non-terminal residue" evidence="3">
    <location>
        <position position="1"/>
    </location>
</feature>
<dbReference type="Proteomes" id="UP001153069">
    <property type="component" value="Unassembled WGS sequence"/>
</dbReference>
<dbReference type="SUPFAM" id="SSF53686">
    <property type="entry name" value="Tryptophan synthase beta subunit-like PLP-dependent enzymes"/>
    <property type="match status" value="1"/>
</dbReference>
<keyword evidence="2" id="KW-0663">Pyridoxal phosphate</keyword>
<protein>
    <submittedName>
        <fullName evidence="3">Tryptophan synthase beta chain (Partial)</fullName>
    </submittedName>
</protein>